<evidence type="ECO:0000313" key="4">
    <source>
        <dbReference type="EMBL" id="KAF9076648.1"/>
    </source>
</evidence>
<feature type="compositionally biased region" description="Low complexity" evidence="2">
    <location>
        <begin position="477"/>
        <end position="492"/>
    </location>
</feature>
<dbReference type="OrthoDB" id="2530523at2759"/>
<comment type="similarity">
    <text evidence="1">Belongs to the SS18 family.</text>
</comment>
<feature type="region of interest" description="Disordered" evidence="2">
    <location>
        <begin position="293"/>
        <end position="492"/>
    </location>
</feature>
<proteinExistence type="inferred from homology"/>
<keyword evidence="5" id="KW-1185">Reference proteome</keyword>
<name>A0A9P5Q8K9_9AGAR</name>
<feature type="domain" description="SS18 N-terminal" evidence="3">
    <location>
        <begin position="201"/>
        <end position="255"/>
    </location>
</feature>
<protein>
    <recommendedName>
        <fullName evidence="3">SS18 N-terminal domain-containing protein</fullName>
    </recommendedName>
</protein>
<feature type="compositionally biased region" description="Low complexity" evidence="2">
    <location>
        <begin position="92"/>
        <end position="114"/>
    </location>
</feature>
<evidence type="ECO:0000313" key="5">
    <source>
        <dbReference type="Proteomes" id="UP000772434"/>
    </source>
</evidence>
<dbReference type="EMBL" id="JADNRY010000006">
    <property type="protein sequence ID" value="KAF9076648.1"/>
    <property type="molecule type" value="Genomic_DNA"/>
</dbReference>
<gene>
    <name evidence="4" type="ORF">BDP27DRAFT_809798</name>
</gene>
<reference evidence="4" key="1">
    <citation type="submission" date="2020-11" db="EMBL/GenBank/DDBJ databases">
        <authorList>
            <consortium name="DOE Joint Genome Institute"/>
            <person name="Ahrendt S."/>
            <person name="Riley R."/>
            <person name="Andreopoulos W."/>
            <person name="Labutti K."/>
            <person name="Pangilinan J."/>
            <person name="Ruiz-Duenas F.J."/>
            <person name="Barrasa J.M."/>
            <person name="Sanchez-Garcia M."/>
            <person name="Camarero S."/>
            <person name="Miyauchi S."/>
            <person name="Serrano A."/>
            <person name="Linde D."/>
            <person name="Babiker R."/>
            <person name="Drula E."/>
            <person name="Ayuso-Fernandez I."/>
            <person name="Pacheco R."/>
            <person name="Padilla G."/>
            <person name="Ferreira P."/>
            <person name="Barriuso J."/>
            <person name="Kellner H."/>
            <person name="Castanera R."/>
            <person name="Alfaro M."/>
            <person name="Ramirez L."/>
            <person name="Pisabarro A.G."/>
            <person name="Kuo A."/>
            <person name="Tritt A."/>
            <person name="Lipzen A."/>
            <person name="He G."/>
            <person name="Yan M."/>
            <person name="Ng V."/>
            <person name="Cullen D."/>
            <person name="Martin F."/>
            <person name="Rosso M.-N."/>
            <person name="Henrissat B."/>
            <person name="Hibbett D."/>
            <person name="Martinez A.T."/>
            <person name="Grigoriev I.V."/>
        </authorList>
    </citation>
    <scope>NUCLEOTIDE SEQUENCE</scope>
    <source>
        <strain evidence="4">AH 40177</strain>
    </source>
</reference>
<feature type="compositionally biased region" description="Low complexity" evidence="2">
    <location>
        <begin position="353"/>
        <end position="371"/>
    </location>
</feature>
<feature type="compositionally biased region" description="Polar residues" evidence="2">
    <location>
        <begin position="380"/>
        <end position="396"/>
    </location>
</feature>
<evidence type="ECO:0000256" key="1">
    <source>
        <dbReference type="ARBA" id="ARBA00007945"/>
    </source>
</evidence>
<comment type="caution">
    <text evidence="4">The sequence shown here is derived from an EMBL/GenBank/DDBJ whole genome shotgun (WGS) entry which is preliminary data.</text>
</comment>
<feature type="region of interest" description="Disordered" evidence="2">
    <location>
        <begin position="31"/>
        <end position="200"/>
    </location>
</feature>
<feature type="compositionally biased region" description="Basic and acidic residues" evidence="2">
    <location>
        <begin position="150"/>
        <end position="171"/>
    </location>
</feature>
<feature type="compositionally biased region" description="Low complexity" evidence="2">
    <location>
        <begin position="424"/>
        <end position="442"/>
    </location>
</feature>
<dbReference type="InterPro" id="IPR007726">
    <property type="entry name" value="SS18_N"/>
</dbReference>
<evidence type="ECO:0000259" key="3">
    <source>
        <dbReference type="Pfam" id="PF05030"/>
    </source>
</evidence>
<accession>A0A9P5Q8K9</accession>
<organism evidence="4 5">
    <name type="scientific">Rhodocollybia butyracea</name>
    <dbReference type="NCBI Taxonomy" id="206335"/>
    <lineage>
        <taxon>Eukaryota</taxon>
        <taxon>Fungi</taxon>
        <taxon>Dikarya</taxon>
        <taxon>Basidiomycota</taxon>
        <taxon>Agaricomycotina</taxon>
        <taxon>Agaricomycetes</taxon>
        <taxon>Agaricomycetidae</taxon>
        <taxon>Agaricales</taxon>
        <taxon>Marasmiineae</taxon>
        <taxon>Omphalotaceae</taxon>
        <taxon>Rhodocollybia</taxon>
    </lineage>
</organism>
<evidence type="ECO:0000256" key="2">
    <source>
        <dbReference type="SAM" id="MobiDB-lite"/>
    </source>
</evidence>
<dbReference type="Proteomes" id="UP000772434">
    <property type="component" value="Unassembled WGS sequence"/>
</dbReference>
<dbReference type="Pfam" id="PF05030">
    <property type="entry name" value="SSXT"/>
    <property type="match status" value="1"/>
</dbReference>
<sequence length="546" mass="57891">MIHVDRNQHTPVLSAHSKQNIIISAETQLRDWTESSPRKQARISSPLQPETILPGPTTPKDNQPITANPEAPSTPASPADGNSTSPTREHSSSSLSPVTDTHSSPPPATTNSTSNLDASALEQQADDKASRQSTPLSELSPPPDDDEDEKKETENSTEDADTKKELQELPEHPSNPYPTAPASSTSPHDTQPQPGGKDPKVVAILDLNSELFKALLEFQTRGMNSSDTRFQQFASRLQSNLNYLATAADRPSSLSTTSFPPMDPPPPIDFLPMERIQQLYADLPSIFSRSIARHPSASGMGGNNLKRERPDEGSSDPMAAHKRRDIGEGKSTNGGLMPPPSLPFQDQLSNGIPSSSSSSTASGSSPMPMTPQLSVDAMSGMNSPAPSQNISGTGNLPNAGMSEAQMNQATAAMRERRMTSIRAQQPPGIQPSIPSTPQQQGGRHMSPPSSAGGSSNQQMSPTSTHGGGIGGPSAPMGNSGLSNNTGSGSGGLSMQQLQQQAFALLQTQPPHPIVQYAARMIPNFSSLPMQDQAKRIFQVNLFACSL</sequence>
<dbReference type="AlphaFoldDB" id="A0A9P5Q8K9"/>
<feature type="compositionally biased region" description="Polar residues" evidence="2">
    <location>
        <begin position="447"/>
        <end position="464"/>
    </location>
</feature>